<sequence>MGNPLAFKARKGNLKAPEVFYGDMKRVWHVDFLLALLLLIVSVKALVALLLQVRVLRHCSTKSSTRLTTAASPIFALHTMHTSSSVVAVLALAFGLAPALAAPTYDSSLEIARRDEQVARDLAQVFARVVQQDLESGAINWAEAKKNAHQAVGTGYKAYKLANDVHKTYKHGKQVYNTLAPVVKKAAPHVQKFFSREELELFARLDPQDQELMLRDVLDRREPIVTEGVRRPVHRPRPRPQRPLSVHEDFPGHNVHHMKMGIRELDERDDDLYEYVARSFDDLD</sequence>
<gene>
    <name evidence="3" type="ORF">NLI96_g6035</name>
</gene>
<feature type="compositionally biased region" description="Basic residues" evidence="1">
    <location>
        <begin position="231"/>
        <end position="240"/>
    </location>
</feature>
<evidence type="ECO:0000313" key="3">
    <source>
        <dbReference type="EMBL" id="KAJ3483846.1"/>
    </source>
</evidence>
<evidence type="ECO:0000256" key="2">
    <source>
        <dbReference type="SAM" id="Phobius"/>
    </source>
</evidence>
<name>A0AAD5V714_9APHY</name>
<dbReference type="EMBL" id="JANAWD010000212">
    <property type="protein sequence ID" value="KAJ3483846.1"/>
    <property type="molecule type" value="Genomic_DNA"/>
</dbReference>
<evidence type="ECO:0000313" key="4">
    <source>
        <dbReference type="Proteomes" id="UP001212997"/>
    </source>
</evidence>
<feature type="transmembrane region" description="Helical" evidence="2">
    <location>
        <begin position="74"/>
        <end position="97"/>
    </location>
</feature>
<keyword evidence="2" id="KW-0472">Membrane</keyword>
<feature type="transmembrane region" description="Helical" evidence="2">
    <location>
        <begin position="32"/>
        <end position="53"/>
    </location>
</feature>
<comment type="caution">
    <text evidence="3">The sequence shown here is derived from an EMBL/GenBank/DDBJ whole genome shotgun (WGS) entry which is preliminary data.</text>
</comment>
<accession>A0AAD5V714</accession>
<keyword evidence="2" id="KW-0812">Transmembrane</keyword>
<organism evidence="3 4">
    <name type="scientific">Meripilus lineatus</name>
    <dbReference type="NCBI Taxonomy" id="2056292"/>
    <lineage>
        <taxon>Eukaryota</taxon>
        <taxon>Fungi</taxon>
        <taxon>Dikarya</taxon>
        <taxon>Basidiomycota</taxon>
        <taxon>Agaricomycotina</taxon>
        <taxon>Agaricomycetes</taxon>
        <taxon>Polyporales</taxon>
        <taxon>Meripilaceae</taxon>
        <taxon>Meripilus</taxon>
    </lineage>
</organism>
<protein>
    <submittedName>
        <fullName evidence="3">Uncharacterized protein</fullName>
    </submittedName>
</protein>
<dbReference type="Proteomes" id="UP001212997">
    <property type="component" value="Unassembled WGS sequence"/>
</dbReference>
<evidence type="ECO:0000256" key="1">
    <source>
        <dbReference type="SAM" id="MobiDB-lite"/>
    </source>
</evidence>
<feature type="region of interest" description="Disordered" evidence="1">
    <location>
        <begin position="231"/>
        <end position="252"/>
    </location>
</feature>
<reference evidence="3" key="1">
    <citation type="submission" date="2022-07" db="EMBL/GenBank/DDBJ databases">
        <title>Genome Sequence of Physisporinus lineatus.</title>
        <authorList>
            <person name="Buettner E."/>
        </authorList>
    </citation>
    <scope>NUCLEOTIDE SEQUENCE</scope>
    <source>
        <strain evidence="3">VT162</strain>
    </source>
</reference>
<proteinExistence type="predicted"/>
<keyword evidence="2" id="KW-1133">Transmembrane helix</keyword>
<dbReference type="AlphaFoldDB" id="A0AAD5V714"/>
<keyword evidence="4" id="KW-1185">Reference proteome</keyword>